<organism evidence="7 8">
    <name type="scientific">Kluyveromyces marxianus</name>
    <name type="common">Yeast</name>
    <name type="synonym">Candida kefyr</name>
    <dbReference type="NCBI Taxonomy" id="4911"/>
    <lineage>
        <taxon>Eukaryota</taxon>
        <taxon>Fungi</taxon>
        <taxon>Dikarya</taxon>
        <taxon>Ascomycota</taxon>
        <taxon>Saccharomycotina</taxon>
        <taxon>Saccharomycetes</taxon>
        <taxon>Saccharomycetales</taxon>
        <taxon>Saccharomycetaceae</taxon>
        <taxon>Kluyveromyces</taxon>
    </lineage>
</organism>
<comment type="subcellular location">
    <subcellularLocation>
        <location evidence="1">Membrane</location>
        <topology evidence="1">Multi-pass membrane protein</topology>
    </subcellularLocation>
</comment>
<dbReference type="PANTHER" id="PTHR10783">
    <property type="entry name" value="XENOTROPIC AND POLYTROPIC RETROVIRUS RECEPTOR 1-RELATED"/>
    <property type="match status" value="1"/>
</dbReference>
<proteinExistence type="predicted"/>
<gene>
    <name evidence="7" type="primary">ERD1</name>
    <name evidence="7" type="ORF">FIM1_2358</name>
</gene>
<dbReference type="EMBL" id="CP015056">
    <property type="protein sequence ID" value="QGN15665.1"/>
    <property type="molecule type" value="Genomic_DNA"/>
</dbReference>
<dbReference type="InterPro" id="IPR004342">
    <property type="entry name" value="EXS_C"/>
</dbReference>
<dbReference type="Proteomes" id="UP000422736">
    <property type="component" value="Chromosome 3"/>
</dbReference>
<evidence type="ECO:0000256" key="5">
    <source>
        <dbReference type="SAM" id="Phobius"/>
    </source>
</evidence>
<feature type="domain" description="EXS" evidence="6">
    <location>
        <begin position="189"/>
        <end position="377"/>
    </location>
</feature>
<evidence type="ECO:0000256" key="2">
    <source>
        <dbReference type="ARBA" id="ARBA00022692"/>
    </source>
</evidence>
<keyword evidence="8" id="KW-1185">Reference proteome</keyword>
<protein>
    <submittedName>
        <fullName evidence="7">Protein ERD1</fullName>
    </submittedName>
</protein>
<accession>A0ABX6ETK4</accession>
<reference evidence="7 8" key="1">
    <citation type="submission" date="2016-03" db="EMBL/GenBank/DDBJ databases">
        <title>How can Kluyveromyces marxianus grow so fast - potential evolutionary course in Saccharomyces Complex revealed by comparative genomics.</title>
        <authorList>
            <person name="Mo W."/>
            <person name="Lu W."/>
            <person name="Yang X."/>
            <person name="Qi J."/>
            <person name="Lv H."/>
        </authorList>
    </citation>
    <scope>NUCLEOTIDE SEQUENCE [LARGE SCALE GENOMIC DNA]</scope>
    <source>
        <strain evidence="7 8">FIM1</strain>
    </source>
</reference>
<feature type="transmembrane region" description="Helical" evidence="5">
    <location>
        <begin position="71"/>
        <end position="90"/>
    </location>
</feature>
<keyword evidence="4 5" id="KW-0472">Membrane</keyword>
<evidence type="ECO:0000256" key="4">
    <source>
        <dbReference type="ARBA" id="ARBA00023136"/>
    </source>
</evidence>
<feature type="transmembrane region" description="Helical" evidence="5">
    <location>
        <begin position="20"/>
        <end position="41"/>
    </location>
</feature>
<feature type="transmembrane region" description="Helical" evidence="5">
    <location>
        <begin position="102"/>
        <end position="124"/>
    </location>
</feature>
<dbReference type="PANTHER" id="PTHR10783:SF46">
    <property type="entry name" value="PROTEIN ERD1 HOMOLOG 2"/>
    <property type="match status" value="1"/>
</dbReference>
<reference evidence="7 8" key="2">
    <citation type="submission" date="2019-11" db="EMBL/GenBank/DDBJ databases">
        <authorList>
            <person name="Lu H."/>
        </authorList>
    </citation>
    <scope>NUCLEOTIDE SEQUENCE [LARGE SCALE GENOMIC DNA]</scope>
    <source>
        <strain evidence="7 8">FIM1</strain>
    </source>
</reference>
<name>A0ABX6ETK4_KLUMA</name>
<evidence type="ECO:0000313" key="8">
    <source>
        <dbReference type="Proteomes" id="UP000422736"/>
    </source>
</evidence>
<dbReference type="PROSITE" id="PS51380">
    <property type="entry name" value="EXS"/>
    <property type="match status" value="1"/>
</dbReference>
<dbReference type="Pfam" id="PF03124">
    <property type="entry name" value="EXS"/>
    <property type="match status" value="1"/>
</dbReference>
<evidence type="ECO:0000256" key="1">
    <source>
        <dbReference type="ARBA" id="ARBA00004141"/>
    </source>
</evidence>
<evidence type="ECO:0000256" key="3">
    <source>
        <dbReference type="ARBA" id="ARBA00022989"/>
    </source>
</evidence>
<evidence type="ECO:0000313" key="7">
    <source>
        <dbReference type="EMBL" id="QGN15665.1"/>
    </source>
</evidence>
<keyword evidence="2 5" id="KW-0812">Transmembrane</keyword>
<evidence type="ECO:0000259" key="6">
    <source>
        <dbReference type="PROSITE" id="PS51380"/>
    </source>
</evidence>
<sequence length="377" mass="44868">MDAKLIEPFLIYLPIPQRVVLLVIFGLLLWTWLLGISSTYFDISRVIISSDSTGLTPYSTSSKLYQNNVKLLRIIIRTILPWQLICIVVFQYCLLNNIENKLVWLLLNVSPVFELAYIFITILWTSPMIARCIKNIFWLANIEPKPYRNNYIIISDTMTSYSKPLVDLAIYMSFLFHDPANPKCQFERYQNAISLNIDVIVGIIPSLIRLVQSLREFSRARKEKGDITQLFNAIKYAGNIPIMLFTVYTRYYRVGPIRTVYWFMLWNSLYTFWWDLTMDWKLNLLNFSKRGFKNNDNKVLRNTLLYHNPIHYYCAIFTDFFLRFMWLWEYLSGGSIFYGELNIFTLQILELLRRWIWLFFKIESEYISVSEGTKMHD</sequence>
<keyword evidence="3 5" id="KW-1133">Transmembrane helix</keyword>